<feature type="transmembrane region" description="Helical" evidence="1">
    <location>
        <begin position="20"/>
        <end position="38"/>
    </location>
</feature>
<keyword evidence="1" id="KW-0472">Membrane</keyword>
<dbReference type="EMBL" id="CP000448">
    <property type="protein sequence ID" value="ABI67923.1"/>
    <property type="molecule type" value="Genomic_DNA"/>
</dbReference>
<dbReference type="eggNOG" id="COG0472">
    <property type="taxonomic scope" value="Bacteria"/>
</dbReference>
<dbReference type="HOGENOM" id="CLU_078449_0_0_9"/>
<dbReference type="STRING" id="335541.Swol_0594"/>
<feature type="transmembrane region" description="Helical" evidence="1">
    <location>
        <begin position="202"/>
        <end position="230"/>
    </location>
</feature>
<feature type="transmembrane region" description="Helical" evidence="1">
    <location>
        <begin position="98"/>
        <end position="117"/>
    </location>
</feature>
<proteinExistence type="predicted"/>
<name>Q0AZD1_SYNWW</name>
<accession>Q0AZD1</accession>
<keyword evidence="3" id="KW-1185">Reference proteome</keyword>
<feature type="transmembrane region" description="Helical" evidence="1">
    <location>
        <begin position="50"/>
        <end position="67"/>
    </location>
</feature>
<keyword evidence="1" id="KW-0812">Transmembrane</keyword>
<dbReference type="AlphaFoldDB" id="Q0AZD1"/>
<evidence type="ECO:0000256" key="1">
    <source>
        <dbReference type="SAM" id="Phobius"/>
    </source>
</evidence>
<gene>
    <name evidence="2" type="ordered locus">Swol_0594</name>
</gene>
<keyword evidence="1" id="KW-1133">Transmembrane helix</keyword>
<protein>
    <submittedName>
        <fullName evidence="2">Uncharacterized protein</fullName>
    </submittedName>
</protein>
<feature type="transmembrane region" description="Helical" evidence="1">
    <location>
        <begin position="123"/>
        <end position="140"/>
    </location>
</feature>
<evidence type="ECO:0000313" key="3">
    <source>
        <dbReference type="Proteomes" id="UP000001968"/>
    </source>
</evidence>
<reference evidence="3" key="1">
    <citation type="journal article" date="2010" name="Environ. Microbiol.">
        <title>The genome of Syntrophomonas wolfei: new insights into syntrophic metabolism and biohydrogen production.</title>
        <authorList>
            <person name="Sieber J.R."/>
            <person name="Sims D.R."/>
            <person name="Han C."/>
            <person name="Kim E."/>
            <person name="Lykidis A."/>
            <person name="Lapidus A.L."/>
            <person name="McDonnald E."/>
            <person name="Rohlin L."/>
            <person name="Culley D.E."/>
            <person name="Gunsalus R."/>
            <person name="McInerney M.J."/>
        </authorList>
    </citation>
    <scope>NUCLEOTIDE SEQUENCE [LARGE SCALE GENOMIC DNA]</scope>
    <source>
        <strain evidence="3">DSM 2245B / Goettingen</strain>
    </source>
</reference>
<dbReference type="KEGG" id="swo:Swol_0594"/>
<organism evidence="2 3">
    <name type="scientific">Syntrophomonas wolfei subsp. wolfei (strain DSM 2245B / Goettingen)</name>
    <dbReference type="NCBI Taxonomy" id="335541"/>
    <lineage>
        <taxon>Bacteria</taxon>
        <taxon>Bacillati</taxon>
        <taxon>Bacillota</taxon>
        <taxon>Clostridia</taxon>
        <taxon>Eubacteriales</taxon>
        <taxon>Syntrophomonadaceae</taxon>
        <taxon>Syntrophomonas</taxon>
    </lineage>
</organism>
<sequence length="265" mass="29074">MQQSAATRKNYQGLDIPVSAGISFPLALLLVYTIILLFAPLYEQPVNREIYFLFLMGIFAISLLGFADDMLGQRDTLGFKGHLGALLHGRMTTGGLKAAGGALIAFFLALFLSSGLVSGWPDIIVDTLIMALFANMLNLLDLRPGRAVKGFFFFFFLLAFLASWKINWILIAPLLGATLYYVHFDLKALAMMGDSGSNVLGLALGFMVAGSLPLSFKVGVLFFLIFMHLITEKYSLTRIIEKVAVLRKIDQWGRGKSDGKSEKTG</sequence>
<feature type="transmembrane region" description="Helical" evidence="1">
    <location>
        <begin position="152"/>
        <end position="182"/>
    </location>
</feature>
<evidence type="ECO:0000313" key="2">
    <source>
        <dbReference type="EMBL" id="ABI67923.1"/>
    </source>
</evidence>
<dbReference type="Proteomes" id="UP000001968">
    <property type="component" value="Chromosome"/>
</dbReference>